<evidence type="ECO:0000256" key="6">
    <source>
        <dbReference type="ARBA" id="ARBA00023136"/>
    </source>
</evidence>
<evidence type="ECO:0000256" key="2">
    <source>
        <dbReference type="ARBA" id="ARBA00022448"/>
    </source>
</evidence>
<dbReference type="AlphaFoldDB" id="A0A926ET55"/>
<keyword evidence="6 7" id="KW-0472">Membrane</keyword>
<comment type="similarity">
    <text evidence="7">Belongs to the binding-protein-dependent transport system permease family.</text>
</comment>
<keyword evidence="5 7" id="KW-1133">Transmembrane helix</keyword>
<dbReference type="GO" id="GO:0005886">
    <property type="term" value="C:plasma membrane"/>
    <property type="evidence" value="ECO:0007669"/>
    <property type="project" value="UniProtKB-SubCell"/>
</dbReference>
<evidence type="ECO:0000256" key="3">
    <source>
        <dbReference type="ARBA" id="ARBA00022475"/>
    </source>
</evidence>
<evidence type="ECO:0000256" key="7">
    <source>
        <dbReference type="RuleBase" id="RU363032"/>
    </source>
</evidence>
<evidence type="ECO:0000256" key="4">
    <source>
        <dbReference type="ARBA" id="ARBA00022692"/>
    </source>
</evidence>
<feature type="domain" description="ABC transmembrane type-1" evidence="8">
    <location>
        <begin position="151"/>
        <end position="343"/>
    </location>
</feature>
<evidence type="ECO:0000256" key="5">
    <source>
        <dbReference type="ARBA" id="ARBA00022989"/>
    </source>
</evidence>
<comment type="caution">
    <text evidence="9">The sequence shown here is derived from an EMBL/GenBank/DDBJ whole genome shotgun (WGS) entry which is preliminary data.</text>
</comment>
<keyword evidence="2 7" id="KW-0813">Transport</keyword>
<reference evidence="9" key="1">
    <citation type="submission" date="2020-08" db="EMBL/GenBank/DDBJ databases">
        <title>Genome public.</title>
        <authorList>
            <person name="Liu C."/>
            <person name="Sun Q."/>
        </authorList>
    </citation>
    <scope>NUCLEOTIDE SEQUENCE</scope>
    <source>
        <strain evidence="9">NSJ-64</strain>
    </source>
</reference>
<feature type="transmembrane region" description="Helical" evidence="7">
    <location>
        <begin position="7"/>
        <end position="29"/>
    </location>
</feature>
<dbReference type="PANTHER" id="PTHR43744:SF4">
    <property type="entry name" value="OSMOPROTECTIVE COMPOUNDS UPTAKE PERMEASE PROTEIN GGTD"/>
    <property type="match status" value="1"/>
</dbReference>
<dbReference type="CDD" id="cd06261">
    <property type="entry name" value="TM_PBP2"/>
    <property type="match status" value="1"/>
</dbReference>
<dbReference type="Gene3D" id="1.10.3720.10">
    <property type="entry name" value="MetI-like"/>
    <property type="match status" value="1"/>
</dbReference>
<dbReference type="Pfam" id="PF00528">
    <property type="entry name" value="BPD_transp_1"/>
    <property type="match status" value="1"/>
</dbReference>
<name>A0A926ET55_9FIRM</name>
<keyword evidence="3" id="KW-1003">Cell membrane</keyword>
<evidence type="ECO:0000313" key="10">
    <source>
        <dbReference type="Proteomes" id="UP000623678"/>
    </source>
</evidence>
<feature type="transmembrane region" description="Helical" evidence="7">
    <location>
        <begin position="151"/>
        <end position="174"/>
    </location>
</feature>
<feature type="transmembrane region" description="Helical" evidence="7">
    <location>
        <begin position="186"/>
        <end position="207"/>
    </location>
</feature>
<protein>
    <submittedName>
        <fullName evidence="9">Carbohydrate ABC transporter permease</fullName>
    </submittedName>
</protein>
<organism evidence="9 10">
    <name type="scientific">Youxingia wuxianensis</name>
    <dbReference type="NCBI Taxonomy" id="2763678"/>
    <lineage>
        <taxon>Bacteria</taxon>
        <taxon>Bacillati</taxon>
        <taxon>Bacillota</taxon>
        <taxon>Clostridia</taxon>
        <taxon>Eubacteriales</taxon>
        <taxon>Oscillospiraceae</taxon>
        <taxon>Youxingia</taxon>
    </lineage>
</organism>
<dbReference type="Proteomes" id="UP000623678">
    <property type="component" value="Unassembled WGS sequence"/>
</dbReference>
<dbReference type="EMBL" id="JACRTD010000006">
    <property type="protein sequence ID" value="MBC8585820.1"/>
    <property type="molecule type" value="Genomic_DNA"/>
</dbReference>
<dbReference type="SUPFAM" id="SSF161098">
    <property type="entry name" value="MetI-like"/>
    <property type="match status" value="1"/>
</dbReference>
<feature type="transmembrane region" description="Helical" evidence="7">
    <location>
        <begin position="322"/>
        <end position="343"/>
    </location>
</feature>
<keyword evidence="4 7" id="KW-0812">Transmembrane</keyword>
<keyword evidence="10" id="KW-1185">Reference proteome</keyword>
<dbReference type="InterPro" id="IPR000515">
    <property type="entry name" value="MetI-like"/>
</dbReference>
<dbReference type="InterPro" id="IPR035906">
    <property type="entry name" value="MetI-like_sf"/>
</dbReference>
<accession>A0A926ET55</accession>
<evidence type="ECO:0000259" key="8">
    <source>
        <dbReference type="PROSITE" id="PS50928"/>
    </source>
</evidence>
<sequence length="358" mass="40413">MRKSSKLIVDILLGIICLMWFLPTFGLFVTSFRPAKDILETGWWNILPHKDWETTEQIQLPKDTNLREPITVGDQTFTTKELTQGITVDGKRYIWENNMARLINVQEKRWTTNINFTLDNYKAVFGGKEYNIKQPDGTTIKVKGSNMTRSFLNTLASAVPSTIFPVLIATLAAYGFAWMKFPGKKLMFLIIILLLVVPVQVVMSPVLKGFTFLGLNGTFLGIWIAHTAFGLPLPTYYMYNYISQLPREIFESASIDGAKKSTIFMRMVLPMSVPALASIAIYQFLWVWNDYLVSLCFLGGRDEVKVLSMDIANLVGTRGNDWYLLSSAAFISMIVPLTVFFSLQKYFVRGLVGGAVKG</sequence>
<evidence type="ECO:0000256" key="1">
    <source>
        <dbReference type="ARBA" id="ARBA00004651"/>
    </source>
</evidence>
<dbReference type="GO" id="GO:0055085">
    <property type="term" value="P:transmembrane transport"/>
    <property type="evidence" value="ECO:0007669"/>
    <property type="project" value="InterPro"/>
</dbReference>
<evidence type="ECO:0000313" key="9">
    <source>
        <dbReference type="EMBL" id="MBC8585820.1"/>
    </source>
</evidence>
<proteinExistence type="inferred from homology"/>
<feature type="transmembrane region" description="Helical" evidence="7">
    <location>
        <begin position="263"/>
        <end position="285"/>
    </location>
</feature>
<feature type="transmembrane region" description="Helical" evidence="7">
    <location>
        <begin position="219"/>
        <end position="242"/>
    </location>
</feature>
<dbReference type="PROSITE" id="PS50928">
    <property type="entry name" value="ABC_TM1"/>
    <property type="match status" value="1"/>
</dbReference>
<dbReference type="PANTHER" id="PTHR43744">
    <property type="entry name" value="ABC TRANSPORTER PERMEASE PROTEIN MG189-RELATED-RELATED"/>
    <property type="match status" value="1"/>
</dbReference>
<gene>
    <name evidence="9" type="ORF">H8705_09505</name>
</gene>
<comment type="subcellular location">
    <subcellularLocation>
        <location evidence="1 7">Cell membrane</location>
        <topology evidence="1 7">Multi-pass membrane protein</topology>
    </subcellularLocation>
</comment>